<dbReference type="Proteomes" id="UP000188273">
    <property type="component" value="Chromosome"/>
</dbReference>
<protein>
    <submittedName>
        <fullName evidence="1">Uncharacterized protein</fullName>
    </submittedName>
</protein>
<dbReference type="RefSeq" id="WP_077539359.1">
    <property type="nucleotide sequence ID" value="NZ_CP019633.1"/>
</dbReference>
<proteinExistence type="predicted"/>
<accession>A0A1Q2HNU9</accession>
<organism evidence="1 2">
    <name type="scientific">Sedimentisphaera cyanobacteriorum</name>
    <dbReference type="NCBI Taxonomy" id="1940790"/>
    <lineage>
        <taxon>Bacteria</taxon>
        <taxon>Pseudomonadati</taxon>
        <taxon>Planctomycetota</taxon>
        <taxon>Phycisphaerae</taxon>
        <taxon>Sedimentisphaerales</taxon>
        <taxon>Sedimentisphaeraceae</taxon>
        <taxon>Sedimentisphaera</taxon>
    </lineage>
</organism>
<dbReference type="EMBL" id="CP019633">
    <property type="protein sequence ID" value="AQQ08893.1"/>
    <property type="molecule type" value="Genomic_DNA"/>
</dbReference>
<gene>
    <name evidence="1" type="ORF">L21SP3_00686</name>
</gene>
<dbReference type="KEGG" id="pbu:L21SP3_00686"/>
<name>A0A1Q2HNU9_9BACT</name>
<evidence type="ECO:0000313" key="2">
    <source>
        <dbReference type="Proteomes" id="UP000188273"/>
    </source>
</evidence>
<reference evidence="2" key="1">
    <citation type="submission" date="2017-02" db="EMBL/GenBank/DDBJ databases">
        <title>Comparative genomics and description of representatives of a novel lineage of planctomycetes thriving in anoxic sediments.</title>
        <authorList>
            <person name="Spring S."/>
            <person name="Bunk B."/>
            <person name="Sproer C."/>
            <person name="Klenk H.-P."/>
        </authorList>
    </citation>
    <scope>NUCLEOTIDE SEQUENCE [LARGE SCALE GENOMIC DNA]</scope>
    <source>
        <strain evidence="2">L21-RPul-D3</strain>
    </source>
</reference>
<evidence type="ECO:0000313" key="1">
    <source>
        <dbReference type="EMBL" id="AQQ08893.1"/>
    </source>
</evidence>
<sequence length="164" mass="19502">MADWNIKKPEGICSVCGKEFEPDEEFYAGLAEGEEGFERIDTCSTCWQDKRPETFYFWKTKMPRPEDKGKQKFLNDETMLEFLDKLEKSEEQGKINFRFVLMLVLVRKRILRYKDTFTKDGKDYWRLKITGQDRIVEVLDPHIGEDQIERLSENIGDIMLLEDE</sequence>
<dbReference type="AlphaFoldDB" id="A0A1Q2HNU9"/>
<keyword evidence="2" id="KW-1185">Reference proteome</keyword>
<dbReference type="STRING" id="1940790.L21SP3_00686"/>
<dbReference type="OrthoDB" id="272345at2"/>